<proteinExistence type="predicted"/>
<evidence type="ECO:0000313" key="1">
    <source>
        <dbReference type="EMBL" id="KAL3719750.1"/>
    </source>
</evidence>
<evidence type="ECO:0000313" key="2">
    <source>
        <dbReference type="Proteomes" id="UP001634007"/>
    </source>
</evidence>
<accession>A0ABD3IXI4</accession>
<reference evidence="1 2" key="1">
    <citation type="submission" date="2024-11" db="EMBL/GenBank/DDBJ databases">
        <title>Chromosome-level genome assembly of Eucalyptus globulus Labill. provides insights into its genome evolution.</title>
        <authorList>
            <person name="Li X."/>
        </authorList>
    </citation>
    <scope>NUCLEOTIDE SEQUENCE [LARGE SCALE GENOMIC DNA]</scope>
    <source>
        <strain evidence="1">CL2024</strain>
        <tissue evidence="1">Fresh tender leaves</tissue>
    </source>
</reference>
<name>A0ABD3IXI4_EUCGL</name>
<dbReference type="EMBL" id="JBJKBG010000010">
    <property type="protein sequence ID" value="KAL3719750.1"/>
    <property type="molecule type" value="Genomic_DNA"/>
</dbReference>
<dbReference type="Proteomes" id="UP001634007">
    <property type="component" value="Unassembled WGS sequence"/>
</dbReference>
<gene>
    <name evidence="1" type="ORF">ACJRO7_004690</name>
</gene>
<protein>
    <submittedName>
        <fullName evidence="1">Uncharacterized protein</fullName>
    </submittedName>
</protein>
<dbReference type="AlphaFoldDB" id="A0ABD3IXI4"/>
<organism evidence="1 2">
    <name type="scientific">Eucalyptus globulus</name>
    <name type="common">Tasmanian blue gum</name>
    <dbReference type="NCBI Taxonomy" id="34317"/>
    <lineage>
        <taxon>Eukaryota</taxon>
        <taxon>Viridiplantae</taxon>
        <taxon>Streptophyta</taxon>
        <taxon>Embryophyta</taxon>
        <taxon>Tracheophyta</taxon>
        <taxon>Spermatophyta</taxon>
        <taxon>Magnoliopsida</taxon>
        <taxon>eudicotyledons</taxon>
        <taxon>Gunneridae</taxon>
        <taxon>Pentapetalae</taxon>
        <taxon>rosids</taxon>
        <taxon>malvids</taxon>
        <taxon>Myrtales</taxon>
        <taxon>Myrtaceae</taxon>
        <taxon>Myrtoideae</taxon>
        <taxon>Eucalypteae</taxon>
        <taxon>Eucalyptus</taxon>
    </lineage>
</organism>
<keyword evidence="2" id="KW-1185">Reference proteome</keyword>
<sequence>MSRGKPEAAEIPVGRLPCWHINQWRRRRGLHVHPGKTLRIHRRSTEDRRWWAKTGGRRRKMEMASGVGQVGRTEDPKLLYATQVRSASTWNINLPDIIAFNF</sequence>
<comment type="caution">
    <text evidence="1">The sequence shown here is derived from an EMBL/GenBank/DDBJ whole genome shotgun (WGS) entry which is preliminary data.</text>
</comment>